<dbReference type="Proteomes" id="UP000254425">
    <property type="component" value="Chromosome"/>
</dbReference>
<protein>
    <recommendedName>
        <fullName evidence="1">NADH:flavin oxidoreductase/NADH oxidase N-terminal domain-containing protein</fullName>
    </recommendedName>
</protein>
<dbReference type="PANTHER" id="PTHR22893:SF91">
    <property type="entry name" value="NADPH DEHYDROGENASE 2-RELATED"/>
    <property type="match status" value="1"/>
</dbReference>
<gene>
    <name evidence="2" type="ORF">DVA86_15420</name>
</gene>
<evidence type="ECO:0000313" key="2">
    <source>
        <dbReference type="EMBL" id="AXK33843.1"/>
    </source>
</evidence>
<dbReference type="GO" id="GO:0016491">
    <property type="term" value="F:oxidoreductase activity"/>
    <property type="evidence" value="ECO:0007669"/>
    <property type="project" value="InterPro"/>
</dbReference>
<dbReference type="PANTHER" id="PTHR22893">
    <property type="entry name" value="NADH OXIDOREDUCTASE-RELATED"/>
    <property type="match status" value="1"/>
</dbReference>
<dbReference type="EMBL" id="CP031320">
    <property type="protein sequence ID" value="AXK33843.1"/>
    <property type="molecule type" value="Genomic_DNA"/>
</dbReference>
<keyword evidence="3" id="KW-1185">Reference proteome</keyword>
<reference evidence="2 3" key="1">
    <citation type="submission" date="2018-07" db="EMBL/GenBank/DDBJ databases">
        <title>Draft genome of the type strain Streptomyces armeniacus ATCC 15676.</title>
        <authorList>
            <person name="Labana P."/>
            <person name="Gosse J.T."/>
            <person name="Boddy C.N."/>
        </authorList>
    </citation>
    <scope>NUCLEOTIDE SEQUENCE [LARGE SCALE GENOMIC DNA]</scope>
    <source>
        <strain evidence="2 3">ATCC 15676</strain>
    </source>
</reference>
<dbReference type="RefSeq" id="WP_208884724.1">
    <property type="nucleotide sequence ID" value="NZ_CP031320.1"/>
</dbReference>
<dbReference type="Gene3D" id="3.20.20.70">
    <property type="entry name" value="Aldolase class I"/>
    <property type="match status" value="1"/>
</dbReference>
<dbReference type="InterPro" id="IPR045247">
    <property type="entry name" value="Oye-like"/>
</dbReference>
<dbReference type="KEGG" id="sarm:DVA86_15420"/>
<proteinExistence type="predicted"/>
<dbReference type="Pfam" id="PF00724">
    <property type="entry name" value="Oxidored_FMN"/>
    <property type="match status" value="1"/>
</dbReference>
<dbReference type="AlphaFoldDB" id="A0A345XQC7"/>
<evidence type="ECO:0000313" key="3">
    <source>
        <dbReference type="Proteomes" id="UP000254425"/>
    </source>
</evidence>
<dbReference type="GO" id="GO:0005829">
    <property type="term" value="C:cytosol"/>
    <property type="evidence" value="ECO:0007669"/>
    <property type="project" value="TreeGrafter"/>
</dbReference>
<evidence type="ECO:0000259" key="1">
    <source>
        <dbReference type="Pfam" id="PF00724"/>
    </source>
</evidence>
<dbReference type="SUPFAM" id="SSF51395">
    <property type="entry name" value="FMN-linked oxidoreductases"/>
    <property type="match status" value="1"/>
</dbReference>
<dbReference type="InterPro" id="IPR001155">
    <property type="entry name" value="OxRdtase_FMN_N"/>
</dbReference>
<dbReference type="GO" id="GO:0010181">
    <property type="term" value="F:FMN binding"/>
    <property type="evidence" value="ECO:0007669"/>
    <property type="project" value="InterPro"/>
</dbReference>
<sequence length="209" mass="22116">MAAGFDGVEISAAYGYLVHQFLSGNANQRTDGYADHVRFAVEVVEVVEAVAAAIGADRTALRVSPGNSLNDIAESAVPPRYHRLLAALDGLGLAYPHVVQTGAYAALEDLRPRWRGTLLATYDGPGPSPGGVERAERALRAGLADVYAFGRLYLANPDLPLRVAACAPLNRMRGTGMYGGGAEGCTDYPFLEARSEGDFDGRCEMPATV</sequence>
<dbReference type="InterPro" id="IPR013785">
    <property type="entry name" value="Aldolase_TIM"/>
</dbReference>
<accession>A0A345XQC7</accession>
<feature type="domain" description="NADH:flavin oxidoreductase/NADH oxidase N-terminal" evidence="1">
    <location>
        <begin position="2"/>
        <end position="166"/>
    </location>
</feature>
<name>A0A345XQC7_9ACTN</name>
<organism evidence="2 3">
    <name type="scientific">Streptomyces armeniacus</name>
    <dbReference type="NCBI Taxonomy" id="83291"/>
    <lineage>
        <taxon>Bacteria</taxon>
        <taxon>Bacillati</taxon>
        <taxon>Actinomycetota</taxon>
        <taxon>Actinomycetes</taxon>
        <taxon>Kitasatosporales</taxon>
        <taxon>Streptomycetaceae</taxon>
        <taxon>Streptomyces</taxon>
    </lineage>
</organism>